<keyword evidence="3" id="KW-1185">Reference proteome</keyword>
<evidence type="ECO:0000259" key="1">
    <source>
        <dbReference type="PROSITE" id="PS51186"/>
    </source>
</evidence>
<accession>A0A0C3BRJ2</accession>
<dbReference type="GO" id="GO:0016747">
    <property type="term" value="F:acyltransferase activity, transferring groups other than amino-acyl groups"/>
    <property type="evidence" value="ECO:0007669"/>
    <property type="project" value="InterPro"/>
</dbReference>
<reference evidence="3" key="2">
    <citation type="submission" date="2015-01" db="EMBL/GenBank/DDBJ databases">
        <title>Evolutionary Origins and Diversification of the Mycorrhizal Mutualists.</title>
        <authorList>
            <consortium name="DOE Joint Genome Institute"/>
            <consortium name="Mycorrhizal Genomics Consortium"/>
            <person name="Kohler A."/>
            <person name="Kuo A."/>
            <person name="Nagy L.G."/>
            <person name="Floudas D."/>
            <person name="Copeland A."/>
            <person name="Barry K.W."/>
            <person name="Cichocki N."/>
            <person name="Veneault-Fourrey C."/>
            <person name="LaButti K."/>
            <person name="Lindquist E.A."/>
            <person name="Lipzen A."/>
            <person name="Lundell T."/>
            <person name="Morin E."/>
            <person name="Murat C."/>
            <person name="Riley R."/>
            <person name="Ohm R."/>
            <person name="Sun H."/>
            <person name="Tunlid A."/>
            <person name="Henrissat B."/>
            <person name="Grigoriev I.V."/>
            <person name="Hibbett D.S."/>
            <person name="Martin F."/>
        </authorList>
    </citation>
    <scope>NUCLEOTIDE SEQUENCE [LARGE SCALE GENOMIC DNA]</scope>
    <source>
        <strain evidence="3">h7</strain>
    </source>
</reference>
<reference evidence="2 3" key="1">
    <citation type="submission" date="2014-04" db="EMBL/GenBank/DDBJ databases">
        <authorList>
            <consortium name="DOE Joint Genome Institute"/>
            <person name="Kuo A."/>
            <person name="Gay G."/>
            <person name="Dore J."/>
            <person name="Kohler A."/>
            <person name="Nagy L.G."/>
            <person name="Floudas D."/>
            <person name="Copeland A."/>
            <person name="Barry K.W."/>
            <person name="Cichocki N."/>
            <person name="Veneault-Fourrey C."/>
            <person name="LaButti K."/>
            <person name="Lindquist E.A."/>
            <person name="Lipzen A."/>
            <person name="Lundell T."/>
            <person name="Morin E."/>
            <person name="Murat C."/>
            <person name="Sun H."/>
            <person name="Tunlid A."/>
            <person name="Henrissat B."/>
            <person name="Grigoriev I.V."/>
            <person name="Hibbett D.S."/>
            <person name="Martin F."/>
            <person name="Nordberg H.P."/>
            <person name="Cantor M.N."/>
            <person name="Hua S.X."/>
        </authorList>
    </citation>
    <scope>NUCLEOTIDE SEQUENCE [LARGE SCALE GENOMIC DNA]</scope>
    <source>
        <strain evidence="3">h7</strain>
    </source>
</reference>
<organism evidence="2 3">
    <name type="scientific">Hebeloma cylindrosporum</name>
    <dbReference type="NCBI Taxonomy" id="76867"/>
    <lineage>
        <taxon>Eukaryota</taxon>
        <taxon>Fungi</taxon>
        <taxon>Dikarya</taxon>
        <taxon>Basidiomycota</taxon>
        <taxon>Agaricomycotina</taxon>
        <taxon>Agaricomycetes</taxon>
        <taxon>Agaricomycetidae</taxon>
        <taxon>Agaricales</taxon>
        <taxon>Agaricineae</taxon>
        <taxon>Hymenogastraceae</taxon>
        <taxon>Hebeloma</taxon>
    </lineage>
</organism>
<dbReference type="EMBL" id="KN831885">
    <property type="protein sequence ID" value="KIM34664.1"/>
    <property type="molecule type" value="Genomic_DNA"/>
</dbReference>
<sequence length="567" mass="63405">MAAVELNLSHCVPKFTTEKHYQYPKRMQYLSVKLTHPTLGELAYATCLQIDSRVQFKNAGDFLEVMDEDTQEMHDFSMSLFDKYSNIRPWLVDGGSQSGSACWGTELSGGNILYVFNMSVKDEYRRRGVGSFLLQKILTSYCVGHAFCWPTPIASKKSKAEWAQEQADITAFYRKNGFRRVGLTSFLAYSPDPFHPSRNLPIASDPETPSIAFDSANPTASKLTLDELHAQYPLHFTLARDKSPSIVQTIRAAYQIDAGSIHRRDVNGFLPVHIATASENVYALRELLEFDMVEDLKDSKNDGGVTPLEGLEVSMRIVKEIMDLRGVWKGHSDEALLCEYLLKNGTGGEAEYIKKNKFGCTCGMCMDGWLSPRMRFQLLAQSEIQGDMLRGFDSAFQLRRPLSASDLFHPVLYYLPKPLQAEIYKTFYVGFYTLFDGISQILRTPNAIPTPQAVITAAFDINPSAVEFYLRKGGKVEYVLDALVDTAKQQSSLGDGTFGDMFDVGEAEDGEHKLGYRKLVGCVNDLEFELVRLGVGLTMDGKWGPFGSLWERELGTGMDVDGDSDSD</sequence>
<dbReference type="Gene3D" id="3.40.630.30">
    <property type="match status" value="1"/>
</dbReference>
<dbReference type="InterPro" id="IPR016181">
    <property type="entry name" value="Acyl_CoA_acyltransferase"/>
</dbReference>
<proteinExistence type="predicted"/>
<gene>
    <name evidence="2" type="ORF">M413DRAFT_450130</name>
</gene>
<feature type="domain" description="N-acetyltransferase" evidence="1">
    <location>
        <begin position="48"/>
        <end position="201"/>
    </location>
</feature>
<protein>
    <recommendedName>
        <fullName evidence="1">N-acetyltransferase domain-containing protein</fullName>
    </recommendedName>
</protein>
<dbReference type="CDD" id="cd04301">
    <property type="entry name" value="NAT_SF"/>
    <property type="match status" value="1"/>
</dbReference>
<dbReference type="SUPFAM" id="SSF55729">
    <property type="entry name" value="Acyl-CoA N-acyltransferases (Nat)"/>
    <property type="match status" value="1"/>
</dbReference>
<dbReference type="Proteomes" id="UP000053424">
    <property type="component" value="Unassembled WGS sequence"/>
</dbReference>
<dbReference type="InterPro" id="IPR000182">
    <property type="entry name" value="GNAT_dom"/>
</dbReference>
<dbReference type="HOGENOM" id="CLU_461560_0_0_1"/>
<dbReference type="PROSITE" id="PS51186">
    <property type="entry name" value="GNAT"/>
    <property type="match status" value="1"/>
</dbReference>
<name>A0A0C3BRJ2_HEBCY</name>
<evidence type="ECO:0000313" key="2">
    <source>
        <dbReference type="EMBL" id="KIM34664.1"/>
    </source>
</evidence>
<dbReference type="STRING" id="686832.A0A0C3BRJ2"/>
<evidence type="ECO:0000313" key="3">
    <source>
        <dbReference type="Proteomes" id="UP000053424"/>
    </source>
</evidence>
<dbReference type="Pfam" id="PF13508">
    <property type="entry name" value="Acetyltransf_7"/>
    <property type="match status" value="1"/>
</dbReference>
<dbReference type="OrthoDB" id="508139at2759"/>
<dbReference type="AlphaFoldDB" id="A0A0C3BRJ2"/>